<sequence>MARKICGVTVEEKWKEAKREWEEKNRPDRADLGAYVNARILASFPNLLKAIQIWQDEHPDEPRIIGEGCEWGSSLGSANTVLYSAIRSVHTLRNSFLWDIARDACWGSAKIDLILEQARSMKGQKTTMRNAQGEEV</sequence>
<dbReference type="Proteomes" id="UP001056012">
    <property type="component" value="Chromosome 6"/>
</dbReference>
<accession>A0A9Q8ZE98</accession>
<organism evidence="1 2">
    <name type="scientific">Curvularia clavata</name>
    <dbReference type="NCBI Taxonomy" id="95742"/>
    <lineage>
        <taxon>Eukaryota</taxon>
        <taxon>Fungi</taxon>
        <taxon>Dikarya</taxon>
        <taxon>Ascomycota</taxon>
        <taxon>Pezizomycotina</taxon>
        <taxon>Dothideomycetes</taxon>
        <taxon>Pleosporomycetidae</taxon>
        <taxon>Pleosporales</taxon>
        <taxon>Pleosporineae</taxon>
        <taxon>Pleosporaceae</taxon>
        <taxon>Curvularia</taxon>
    </lineage>
</organism>
<keyword evidence="2" id="KW-1185">Reference proteome</keyword>
<reference evidence="1" key="1">
    <citation type="submission" date="2021-12" db="EMBL/GenBank/DDBJ databases">
        <title>Curvularia clavata genome.</title>
        <authorList>
            <person name="Cao Y."/>
        </authorList>
    </citation>
    <scope>NUCLEOTIDE SEQUENCE</scope>
    <source>
        <strain evidence="1">Yc1106</strain>
    </source>
</reference>
<dbReference type="VEuPathDB" id="FungiDB:yc1106_07676"/>
<proteinExistence type="predicted"/>
<dbReference type="AlphaFoldDB" id="A0A9Q8ZE98"/>
<dbReference type="EMBL" id="CP089279">
    <property type="protein sequence ID" value="USP80402.1"/>
    <property type="molecule type" value="Genomic_DNA"/>
</dbReference>
<protein>
    <submittedName>
        <fullName evidence="1">Uncharacterized protein</fullName>
    </submittedName>
</protein>
<dbReference type="OrthoDB" id="3810729at2759"/>
<evidence type="ECO:0000313" key="2">
    <source>
        <dbReference type="Proteomes" id="UP001056012"/>
    </source>
</evidence>
<evidence type="ECO:0000313" key="1">
    <source>
        <dbReference type="EMBL" id="USP80402.1"/>
    </source>
</evidence>
<name>A0A9Q8ZE98_CURCL</name>
<gene>
    <name evidence="1" type="ORF">yc1106_07676</name>
</gene>